<gene>
    <name evidence="1" type="ORF">SAMN04488494_1016</name>
</gene>
<proteinExistence type="predicted"/>
<dbReference type="Proteomes" id="UP000184280">
    <property type="component" value="Unassembled WGS sequence"/>
</dbReference>
<accession>A0A1M7EAU5</accession>
<organism evidence="1 2">
    <name type="scientific">Xylanibacter ruminicola</name>
    <name type="common">Prevotella ruminicola</name>
    <dbReference type="NCBI Taxonomy" id="839"/>
    <lineage>
        <taxon>Bacteria</taxon>
        <taxon>Pseudomonadati</taxon>
        <taxon>Bacteroidota</taxon>
        <taxon>Bacteroidia</taxon>
        <taxon>Bacteroidales</taxon>
        <taxon>Prevotellaceae</taxon>
        <taxon>Xylanibacter</taxon>
    </lineage>
</organism>
<name>A0A1M7EAU5_XYLRU</name>
<sequence>METNTLYGFLNADGTMQVESNDRELRILLKRAIVFDKGQQLEVFYTVLYVKDGFEWQKTNNSVNYHCTDEFLDIIRKSEDFTLAVRDIEQQNKG</sequence>
<protein>
    <submittedName>
        <fullName evidence="1">Uncharacterized protein</fullName>
    </submittedName>
</protein>
<evidence type="ECO:0000313" key="2">
    <source>
        <dbReference type="Proteomes" id="UP000184280"/>
    </source>
</evidence>
<evidence type="ECO:0000313" key="1">
    <source>
        <dbReference type="EMBL" id="SHL88873.1"/>
    </source>
</evidence>
<dbReference type="EMBL" id="FRCJ01000001">
    <property type="protein sequence ID" value="SHL88873.1"/>
    <property type="molecule type" value="Genomic_DNA"/>
</dbReference>
<dbReference type="AlphaFoldDB" id="A0A1M7EAU5"/>
<dbReference type="RefSeq" id="WP_073043266.1">
    <property type="nucleotide sequence ID" value="NZ_FOLF01000003.1"/>
</dbReference>
<reference evidence="1 2" key="1">
    <citation type="submission" date="2016-11" db="EMBL/GenBank/DDBJ databases">
        <authorList>
            <person name="Jaros S."/>
            <person name="Januszkiewicz K."/>
            <person name="Wedrychowicz H."/>
        </authorList>
    </citation>
    <scope>NUCLEOTIDE SEQUENCE [LARGE SCALE GENOMIC DNA]</scope>
    <source>
        <strain evidence="1 2">BPI-34</strain>
    </source>
</reference>